<dbReference type="SUPFAM" id="SSF55804">
    <property type="entry name" value="Phoshotransferase/anion transport protein"/>
    <property type="match status" value="1"/>
</dbReference>
<evidence type="ECO:0000313" key="3">
    <source>
        <dbReference type="Proteomes" id="UP000259273"/>
    </source>
</evidence>
<sequence length="152" mass="16578">MHVLSELLTPGRTVCRAPGSSKKRLFETLASVVSEDSPGITEADIFAQLIARERLGSTGLGAGIAIPHCRIANCSQPIGCLVTLEEPIDFDAPDDLPVDILFVLLVPEEAHQTHLEILARIARLFSQSSFCEALRDAPDSRVLFQRATEWQA</sequence>
<dbReference type="EMBL" id="DMND01000076">
    <property type="protein sequence ID" value="HAN27120.1"/>
    <property type="molecule type" value="Genomic_DNA"/>
</dbReference>
<feature type="domain" description="PTS EIIA type-2" evidence="1">
    <location>
        <begin position="6"/>
        <end position="150"/>
    </location>
</feature>
<dbReference type="PROSITE" id="PS51094">
    <property type="entry name" value="PTS_EIIA_TYPE_2"/>
    <property type="match status" value="1"/>
</dbReference>
<comment type="caution">
    <text evidence="2">The sequence shown here is derived from an EMBL/GenBank/DDBJ whole genome shotgun (WGS) entry which is preliminary data.</text>
</comment>
<gene>
    <name evidence="2" type="primary">ptsN</name>
    <name evidence="2" type="ORF">DCP75_05270</name>
</gene>
<dbReference type="Pfam" id="PF00359">
    <property type="entry name" value="PTS_EIIA_2"/>
    <property type="match status" value="1"/>
</dbReference>
<evidence type="ECO:0000313" key="2">
    <source>
        <dbReference type="EMBL" id="HAN27120.1"/>
    </source>
</evidence>
<dbReference type="GO" id="GO:0009401">
    <property type="term" value="P:phosphoenolpyruvate-dependent sugar phosphotransferase system"/>
    <property type="evidence" value="ECO:0007669"/>
    <property type="project" value="InterPro"/>
</dbReference>
<accession>A0A3C1KK79</accession>
<dbReference type="NCBIfam" id="TIGR01419">
    <property type="entry name" value="nitro_reg_IIA"/>
    <property type="match status" value="1"/>
</dbReference>
<name>A0A3C1KK79_9GAMM</name>
<organism evidence="2 3">
    <name type="scientific">Haliea salexigens</name>
    <dbReference type="NCBI Taxonomy" id="287487"/>
    <lineage>
        <taxon>Bacteria</taxon>
        <taxon>Pseudomonadati</taxon>
        <taxon>Pseudomonadota</taxon>
        <taxon>Gammaproteobacteria</taxon>
        <taxon>Cellvibrionales</taxon>
        <taxon>Halieaceae</taxon>
        <taxon>Haliea</taxon>
    </lineage>
</organism>
<dbReference type="PANTHER" id="PTHR47738:SF1">
    <property type="entry name" value="NITROGEN REGULATORY PROTEIN"/>
    <property type="match status" value="1"/>
</dbReference>
<dbReference type="AlphaFoldDB" id="A0A3C1KK79"/>
<dbReference type="Proteomes" id="UP000259273">
    <property type="component" value="Unassembled WGS sequence"/>
</dbReference>
<evidence type="ECO:0000259" key="1">
    <source>
        <dbReference type="PROSITE" id="PS51094"/>
    </source>
</evidence>
<dbReference type="InterPro" id="IPR002178">
    <property type="entry name" value="PTS_EIIA_type-2_dom"/>
</dbReference>
<proteinExistence type="predicted"/>
<dbReference type="InterPro" id="IPR016152">
    <property type="entry name" value="PTrfase/Anion_transptr"/>
</dbReference>
<dbReference type="GO" id="GO:0030295">
    <property type="term" value="F:protein kinase activator activity"/>
    <property type="evidence" value="ECO:0007669"/>
    <property type="project" value="TreeGrafter"/>
</dbReference>
<dbReference type="InterPro" id="IPR051541">
    <property type="entry name" value="PTS_SugarTrans_NitroReg"/>
</dbReference>
<dbReference type="PANTHER" id="PTHR47738">
    <property type="entry name" value="PTS SYSTEM FRUCTOSE-LIKE EIIA COMPONENT-RELATED"/>
    <property type="match status" value="1"/>
</dbReference>
<dbReference type="CDD" id="cd00211">
    <property type="entry name" value="PTS_IIA_fru"/>
    <property type="match status" value="1"/>
</dbReference>
<dbReference type="GO" id="GO:0008982">
    <property type="term" value="F:protein-N(PI)-phosphohistidine-sugar phosphotransferase activity"/>
    <property type="evidence" value="ECO:0007669"/>
    <property type="project" value="InterPro"/>
</dbReference>
<protein>
    <submittedName>
        <fullName evidence="2">PTS IIA-like nitrogen-regulatory protein PtsN</fullName>
    </submittedName>
</protein>
<dbReference type="STRING" id="1121937.GCA_000423125_03014"/>
<dbReference type="InterPro" id="IPR006320">
    <property type="entry name" value="PTS_Nitro_regul"/>
</dbReference>
<dbReference type="Gene3D" id="3.40.930.10">
    <property type="entry name" value="Mannitol-specific EII, Chain A"/>
    <property type="match status" value="1"/>
</dbReference>
<reference evidence="2 3" key="1">
    <citation type="journal article" date="2018" name="Nat. Biotechnol.">
        <title>A standardized bacterial taxonomy based on genome phylogeny substantially revises the tree of life.</title>
        <authorList>
            <person name="Parks D.H."/>
            <person name="Chuvochina M."/>
            <person name="Waite D.W."/>
            <person name="Rinke C."/>
            <person name="Skarshewski A."/>
            <person name="Chaumeil P.A."/>
            <person name="Hugenholtz P."/>
        </authorList>
    </citation>
    <scope>NUCLEOTIDE SEQUENCE [LARGE SCALE GENOMIC DNA]</scope>
    <source>
        <strain evidence="2">UBA9158</strain>
    </source>
</reference>